<organism evidence="3 4">
    <name type="scientific">Janthinobacterium agaricidamnosum NBRC 102515 = DSM 9628</name>
    <dbReference type="NCBI Taxonomy" id="1349767"/>
    <lineage>
        <taxon>Bacteria</taxon>
        <taxon>Pseudomonadati</taxon>
        <taxon>Pseudomonadota</taxon>
        <taxon>Betaproteobacteria</taxon>
        <taxon>Burkholderiales</taxon>
        <taxon>Oxalobacteraceae</taxon>
        <taxon>Janthinobacterium</taxon>
    </lineage>
</organism>
<feature type="domain" description="UspA" evidence="2">
    <location>
        <begin position="47"/>
        <end position="161"/>
    </location>
</feature>
<dbReference type="Pfam" id="PF00582">
    <property type="entry name" value="Usp"/>
    <property type="match status" value="1"/>
</dbReference>
<dbReference type="Gene3D" id="3.40.50.12370">
    <property type="match status" value="1"/>
</dbReference>
<feature type="region of interest" description="Disordered" evidence="1">
    <location>
        <begin position="1"/>
        <end position="23"/>
    </location>
</feature>
<dbReference type="AlphaFoldDB" id="W0UYH7"/>
<proteinExistence type="predicted"/>
<dbReference type="SUPFAM" id="SSF52402">
    <property type="entry name" value="Adenine nucleotide alpha hydrolases-like"/>
    <property type="match status" value="1"/>
</dbReference>
<evidence type="ECO:0000313" key="3">
    <source>
        <dbReference type="EMBL" id="CDG81609.1"/>
    </source>
</evidence>
<evidence type="ECO:0000313" key="4">
    <source>
        <dbReference type="Proteomes" id="UP000027604"/>
    </source>
</evidence>
<dbReference type="InterPro" id="IPR006016">
    <property type="entry name" value="UspA"/>
</dbReference>
<gene>
    <name evidence="3" type="ORF">GJA_953</name>
</gene>
<dbReference type="OrthoDB" id="8703204at2"/>
<name>W0UYH7_9BURK</name>
<evidence type="ECO:0000256" key="1">
    <source>
        <dbReference type="SAM" id="MobiDB-lite"/>
    </source>
</evidence>
<dbReference type="CDD" id="cd00293">
    <property type="entry name" value="USP-like"/>
    <property type="match status" value="1"/>
</dbReference>
<dbReference type="HOGENOM" id="CLU_1494338_0_0_4"/>
<accession>W0UYH7</accession>
<dbReference type="PATRIC" id="fig|1349767.4.peg.2689"/>
<reference evidence="3 4" key="1">
    <citation type="journal article" date="2015" name="Genome Announc.">
        <title>Genome Sequence of Mushroom Soft-Rot Pathogen Janthinobacterium agaricidamnosum.</title>
        <authorList>
            <person name="Graupner K."/>
            <person name="Lackner G."/>
            <person name="Hertweck C."/>
        </authorList>
    </citation>
    <scope>NUCLEOTIDE SEQUENCE [LARGE SCALE GENOMIC DNA]</scope>
    <source>
        <strain evidence="4">NBRC 102515 / DSM 9628</strain>
    </source>
</reference>
<dbReference type="KEGG" id="jag:GJA_953"/>
<sequence length="180" mass="19655">MMTQPSRFTHASRQSAQDGAGPGCGDIAPQQLMLLVPVKRAGDVIYGARYAKRLLEWGIKVKVNLLHVTQAPQNAPIDQPRRHDNALEAQAEEMMREAGLYLSRSHIEFATFIFSGEVVFSILDTAELLACQEIVLPAARNGVWPRLFSGDLARKLARASRSATVLLADPDGMSCPAQVS</sequence>
<keyword evidence="4" id="KW-1185">Reference proteome</keyword>
<dbReference type="EMBL" id="HG322949">
    <property type="protein sequence ID" value="CDG81609.1"/>
    <property type="molecule type" value="Genomic_DNA"/>
</dbReference>
<dbReference type="RefSeq" id="WP_038489204.1">
    <property type="nucleotide sequence ID" value="NZ_BCTH01000029.1"/>
</dbReference>
<protein>
    <recommendedName>
        <fullName evidence="2">UspA domain-containing protein</fullName>
    </recommendedName>
</protein>
<feature type="compositionally biased region" description="Polar residues" evidence="1">
    <location>
        <begin position="1"/>
        <end position="17"/>
    </location>
</feature>
<dbReference type="Proteomes" id="UP000027604">
    <property type="component" value="Chromosome I"/>
</dbReference>
<dbReference type="STRING" id="1349767.GJA_953"/>
<evidence type="ECO:0000259" key="2">
    <source>
        <dbReference type="Pfam" id="PF00582"/>
    </source>
</evidence>